<sequence length="364" mass="41340">MKVLFIIRSSAFTNKGGDIIQAINTAEYLRLLGVQVDIRFSNEKIDYAAYDLLHFFNIIRPADILVHINNSGKKFVVSTIYVDLREYEKKIRTGFSSYISKLLPGDLTEYLKVIARSLVSREKISSISYLWLGQKKSIKVIAKNAACLLPNSCNEYKRFSATYNINCRYEVVPNGIDETIFKNETPPLIPKNNNLVICVGRVELRKSQLKLIKALNNSNFKLIIIGAPAVNDKKYYEACKEAAADNVSFVHNIPQKELVEYYQKAKVHVLASWFETTGLSSLEAASQRCNIVITDKGDTREYFEDYAFYCDPSSELSILNAVEKAAAASFDERLHTKIYKQYTWMQAAKKTLNAYNEVLGINNP</sequence>
<dbReference type="Proteomes" id="UP000199031">
    <property type="component" value="Unassembled WGS sequence"/>
</dbReference>
<name>A0A1I5X3X7_9BACT</name>
<dbReference type="GO" id="GO:0016757">
    <property type="term" value="F:glycosyltransferase activity"/>
    <property type="evidence" value="ECO:0007669"/>
    <property type="project" value="InterPro"/>
</dbReference>
<protein>
    <submittedName>
        <fullName evidence="3">Glycosyltransferase involved in cell wall bisynthesis</fullName>
    </submittedName>
</protein>
<accession>A0A1I5X3X7</accession>
<dbReference type="EMBL" id="FOXQ01000007">
    <property type="protein sequence ID" value="SFQ26679.1"/>
    <property type="molecule type" value="Genomic_DNA"/>
</dbReference>
<dbReference type="Pfam" id="PF00534">
    <property type="entry name" value="Glycos_transf_1"/>
    <property type="match status" value="1"/>
</dbReference>
<evidence type="ECO:0000256" key="1">
    <source>
        <dbReference type="ARBA" id="ARBA00022679"/>
    </source>
</evidence>
<dbReference type="AlphaFoldDB" id="A0A1I5X3X7"/>
<organism evidence="3 4">
    <name type="scientific">Parafilimonas terrae</name>
    <dbReference type="NCBI Taxonomy" id="1465490"/>
    <lineage>
        <taxon>Bacteria</taxon>
        <taxon>Pseudomonadati</taxon>
        <taxon>Bacteroidota</taxon>
        <taxon>Chitinophagia</taxon>
        <taxon>Chitinophagales</taxon>
        <taxon>Chitinophagaceae</taxon>
        <taxon>Parafilimonas</taxon>
    </lineage>
</organism>
<dbReference type="InterPro" id="IPR001296">
    <property type="entry name" value="Glyco_trans_1"/>
</dbReference>
<keyword evidence="1 3" id="KW-0808">Transferase</keyword>
<dbReference type="Gene3D" id="3.40.50.2000">
    <property type="entry name" value="Glycogen Phosphorylase B"/>
    <property type="match status" value="2"/>
</dbReference>
<reference evidence="3 4" key="1">
    <citation type="submission" date="2016-10" db="EMBL/GenBank/DDBJ databases">
        <authorList>
            <person name="de Groot N.N."/>
        </authorList>
    </citation>
    <scope>NUCLEOTIDE SEQUENCE [LARGE SCALE GENOMIC DNA]</scope>
    <source>
        <strain evidence="3 4">DSM 28286</strain>
    </source>
</reference>
<dbReference type="STRING" id="1465490.SAMN05444277_107191"/>
<evidence type="ECO:0000313" key="4">
    <source>
        <dbReference type="Proteomes" id="UP000199031"/>
    </source>
</evidence>
<evidence type="ECO:0000313" key="3">
    <source>
        <dbReference type="EMBL" id="SFQ26679.1"/>
    </source>
</evidence>
<proteinExistence type="predicted"/>
<dbReference type="OrthoDB" id="9811239at2"/>
<dbReference type="CDD" id="cd03801">
    <property type="entry name" value="GT4_PimA-like"/>
    <property type="match status" value="1"/>
</dbReference>
<dbReference type="RefSeq" id="WP_090659186.1">
    <property type="nucleotide sequence ID" value="NZ_FOXQ01000007.1"/>
</dbReference>
<gene>
    <name evidence="3" type="ORF">SAMN05444277_107191</name>
</gene>
<keyword evidence="4" id="KW-1185">Reference proteome</keyword>
<feature type="domain" description="Glycosyl transferase family 1" evidence="2">
    <location>
        <begin position="186"/>
        <end position="327"/>
    </location>
</feature>
<dbReference type="PANTHER" id="PTHR46401:SF2">
    <property type="entry name" value="GLYCOSYLTRANSFERASE WBBK-RELATED"/>
    <property type="match status" value="1"/>
</dbReference>
<dbReference type="SUPFAM" id="SSF53756">
    <property type="entry name" value="UDP-Glycosyltransferase/glycogen phosphorylase"/>
    <property type="match status" value="1"/>
</dbReference>
<dbReference type="PANTHER" id="PTHR46401">
    <property type="entry name" value="GLYCOSYLTRANSFERASE WBBK-RELATED"/>
    <property type="match status" value="1"/>
</dbReference>
<evidence type="ECO:0000259" key="2">
    <source>
        <dbReference type="Pfam" id="PF00534"/>
    </source>
</evidence>